<dbReference type="InterPro" id="IPR037126">
    <property type="entry name" value="PdaC/RsiV-like_sf"/>
</dbReference>
<keyword evidence="4" id="KW-1185">Reference proteome</keyword>
<name>A0ABV1HKV2_9FIRM</name>
<keyword evidence="1" id="KW-1133">Transmembrane helix</keyword>
<evidence type="ECO:0000313" key="3">
    <source>
        <dbReference type="EMBL" id="MEQ2562956.1"/>
    </source>
</evidence>
<reference evidence="3 4" key="1">
    <citation type="submission" date="2024-03" db="EMBL/GenBank/DDBJ databases">
        <title>Human intestinal bacterial collection.</title>
        <authorList>
            <person name="Pauvert C."/>
            <person name="Hitch T.C.A."/>
            <person name="Clavel T."/>
        </authorList>
    </citation>
    <scope>NUCLEOTIDE SEQUENCE [LARGE SCALE GENOMIC DNA]</scope>
    <source>
        <strain evidence="3 4">CLA-AP-H27</strain>
    </source>
</reference>
<feature type="domain" description="DUF3298" evidence="2">
    <location>
        <begin position="207"/>
        <end position="292"/>
    </location>
</feature>
<dbReference type="EMBL" id="JBBMFJ010000012">
    <property type="protein sequence ID" value="MEQ2562956.1"/>
    <property type="molecule type" value="Genomic_DNA"/>
</dbReference>
<dbReference type="InterPro" id="IPR021729">
    <property type="entry name" value="DUF3298"/>
</dbReference>
<evidence type="ECO:0000313" key="4">
    <source>
        <dbReference type="Proteomes" id="UP001437460"/>
    </source>
</evidence>
<gene>
    <name evidence="3" type="ORF">WMO41_07230</name>
</gene>
<sequence>MKENNHTLYDLKQEYEQIPVSPHAKERILAGIAQGKASVKEQANSANVKNRKNKPRLVYILRNTGATAVAAMVALVILTNVNPTIANAMENVPILGLISKIVTFRTYENQTNHFEAKVDVPEIESAPAEINQSIEEYANALISQYESDLHSSQGEGNYSLTSSYQVVTDTTNYLCLRIDTTLVMASGTEYTKVFTIDKRTGKIISLSDLFRNKPEILTVISENIKEQMQAQMAADSSVTYFYNSDTPEWDFKELRGDESFYFNEKGELVITFDETDVAPAYMGAVEFAIPQSVTGTLE</sequence>
<dbReference type="Proteomes" id="UP001437460">
    <property type="component" value="Unassembled WGS sequence"/>
</dbReference>
<dbReference type="RefSeq" id="WP_349229180.1">
    <property type="nucleotide sequence ID" value="NZ_JBBMFJ010000012.1"/>
</dbReference>
<keyword evidence="1" id="KW-0812">Transmembrane</keyword>
<evidence type="ECO:0000259" key="2">
    <source>
        <dbReference type="Pfam" id="PF11738"/>
    </source>
</evidence>
<evidence type="ECO:0000256" key="1">
    <source>
        <dbReference type="SAM" id="Phobius"/>
    </source>
</evidence>
<dbReference type="Pfam" id="PF11738">
    <property type="entry name" value="DUF3298"/>
    <property type="match status" value="1"/>
</dbReference>
<keyword evidence="1" id="KW-0472">Membrane</keyword>
<dbReference type="Gene3D" id="3.30.565.40">
    <property type="entry name" value="Fervidobacterium nodosum Rt17-B1 like"/>
    <property type="match status" value="1"/>
</dbReference>
<organism evidence="3 4">
    <name type="scientific">Ventrimonas faecis</name>
    <dbReference type="NCBI Taxonomy" id="3133170"/>
    <lineage>
        <taxon>Bacteria</taxon>
        <taxon>Bacillati</taxon>
        <taxon>Bacillota</taxon>
        <taxon>Clostridia</taxon>
        <taxon>Lachnospirales</taxon>
        <taxon>Lachnospiraceae</taxon>
        <taxon>Ventrimonas</taxon>
    </lineage>
</organism>
<feature type="transmembrane region" description="Helical" evidence="1">
    <location>
        <begin position="59"/>
        <end position="78"/>
    </location>
</feature>
<dbReference type="Gene3D" id="3.90.640.20">
    <property type="entry name" value="Heat-shock cognate protein, ATPase"/>
    <property type="match status" value="1"/>
</dbReference>
<protein>
    <submittedName>
        <fullName evidence="3">RsiV family protein</fullName>
    </submittedName>
</protein>
<proteinExistence type="predicted"/>
<accession>A0ABV1HKV2</accession>
<comment type="caution">
    <text evidence="3">The sequence shown here is derived from an EMBL/GenBank/DDBJ whole genome shotgun (WGS) entry which is preliminary data.</text>
</comment>